<dbReference type="GO" id="GO:0016979">
    <property type="term" value="F:lipoate-protein ligase activity"/>
    <property type="evidence" value="ECO:0007669"/>
    <property type="project" value="UniProtKB-EC"/>
</dbReference>
<evidence type="ECO:0000259" key="3">
    <source>
        <dbReference type="PROSITE" id="PS51733"/>
    </source>
</evidence>
<dbReference type="PROSITE" id="PS51733">
    <property type="entry name" value="BPL_LPL_CATALYTIC"/>
    <property type="match status" value="1"/>
</dbReference>
<accession>A0A023AXS0</accession>
<dbReference type="GeneID" id="22915846"/>
<evidence type="ECO:0000256" key="1">
    <source>
        <dbReference type="ARBA" id="ARBA00005085"/>
    </source>
</evidence>
<dbReference type="SUPFAM" id="SSF55681">
    <property type="entry name" value="Class II aaRS and biotin synthetases"/>
    <property type="match status" value="1"/>
</dbReference>
<protein>
    <submittedName>
        <fullName evidence="4">Lipoate-protein ligase A</fullName>
    </submittedName>
</protein>
<dbReference type="InterPro" id="IPR004143">
    <property type="entry name" value="BPL_LPL_catalytic"/>
</dbReference>
<dbReference type="EMBL" id="AFNH02001281">
    <property type="protein sequence ID" value="EZG43452.1"/>
    <property type="molecule type" value="Genomic_DNA"/>
</dbReference>
<dbReference type="UniPathway" id="UPA00537">
    <property type="reaction ID" value="UER00595"/>
</dbReference>
<dbReference type="InterPro" id="IPR004562">
    <property type="entry name" value="LipoylTrfase_LipoateP_Ligase"/>
</dbReference>
<dbReference type="Gene3D" id="3.30.930.10">
    <property type="entry name" value="Bira Bifunctional Protein, Domain 2"/>
    <property type="match status" value="1"/>
</dbReference>
<evidence type="ECO:0000256" key="2">
    <source>
        <dbReference type="ARBA" id="ARBA00008242"/>
    </source>
</evidence>
<feature type="domain" description="BPL/LPL catalytic" evidence="3">
    <location>
        <begin position="25"/>
        <end position="214"/>
    </location>
</feature>
<dbReference type="eggNOG" id="KOG3159">
    <property type="taxonomic scope" value="Eukaryota"/>
</dbReference>
<dbReference type="VEuPathDB" id="CryptoDB:GNI_170940"/>
<keyword evidence="4" id="KW-0436">Ligase</keyword>
<sequence>MVLVIESALNQIHKNLSLEKALLATSKEPLLFLWRNRDCVVIGRNQNPHSECNLPLLKRDGIDLCRRRSGGGCVFQDLDNSVYTFAVPMPRDSAGLKATNNSVLADTLYKLTGKRPEISGRNDLLMDGAKISGAAFKETPDKALHHGCLIRNSILDKIPVYLTPSPLKFVDKAGTDSVRQRVTSLLECSGKRVSHREFSEVLAQCFAERYGPVSRRVSVQREEDVGKTAESELAAAATLKAYEAELAELTDPVWTFGATAPFSVASGVKTEKGLLELRFKVERDTVTDLQIFTDALETGWAENLLQRLRPRVCGLDIKSAQKFVRRPTLFSC</sequence>
<evidence type="ECO:0000313" key="5">
    <source>
        <dbReference type="Proteomes" id="UP000019763"/>
    </source>
</evidence>
<dbReference type="PANTHER" id="PTHR12561">
    <property type="entry name" value="LIPOATE-PROTEIN LIGASE"/>
    <property type="match status" value="1"/>
</dbReference>
<dbReference type="OrthoDB" id="201621at2759"/>
<dbReference type="RefSeq" id="XP_011133303.1">
    <property type="nucleotide sequence ID" value="XM_011135001.1"/>
</dbReference>
<name>A0A023AXS0_GRENI</name>
<proteinExistence type="inferred from homology"/>
<comment type="similarity">
    <text evidence="2">Belongs to the LplA family.</text>
</comment>
<dbReference type="GO" id="GO:0009249">
    <property type="term" value="P:protein lipoylation"/>
    <property type="evidence" value="ECO:0007669"/>
    <property type="project" value="InterPro"/>
</dbReference>
<evidence type="ECO:0000313" key="4">
    <source>
        <dbReference type="EMBL" id="EZG43452.1"/>
    </source>
</evidence>
<dbReference type="OMA" id="MYLIEPK"/>
<dbReference type="AlphaFoldDB" id="A0A023AXS0"/>
<organism evidence="4 5">
    <name type="scientific">Gregarina niphandrodes</name>
    <name type="common">Septate eugregarine</name>
    <dbReference type="NCBI Taxonomy" id="110365"/>
    <lineage>
        <taxon>Eukaryota</taxon>
        <taxon>Sar</taxon>
        <taxon>Alveolata</taxon>
        <taxon>Apicomplexa</taxon>
        <taxon>Conoidasida</taxon>
        <taxon>Gregarinasina</taxon>
        <taxon>Eugregarinorida</taxon>
        <taxon>Gregarinidae</taxon>
        <taxon>Gregarina</taxon>
    </lineage>
</organism>
<keyword evidence="5" id="KW-1185">Reference proteome</keyword>
<dbReference type="InterPro" id="IPR045864">
    <property type="entry name" value="aa-tRNA-synth_II/BPL/LPL"/>
</dbReference>
<dbReference type="Proteomes" id="UP000019763">
    <property type="component" value="Unassembled WGS sequence"/>
</dbReference>
<dbReference type="GO" id="GO:0005737">
    <property type="term" value="C:cytoplasm"/>
    <property type="evidence" value="ECO:0007669"/>
    <property type="project" value="TreeGrafter"/>
</dbReference>
<dbReference type="GO" id="GO:0017118">
    <property type="term" value="F:lipoyltransferase activity"/>
    <property type="evidence" value="ECO:0007669"/>
    <property type="project" value="TreeGrafter"/>
</dbReference>
<dbReference type="Pfam" id="PF21948">
    <property type="entry name" value="LplA-B_cat"/>
    <property type="match status" value="1"/>
</dbReference>
<comment type="pathway">
    <text evidence="1">Protein modification; protein lipoylation via exogenous pathway; protein N(6)-(lipoyl)lysine from lipoate: step 2/2.</text>
</comment>
<gene>
    <name evidence="4" type="ORF">GNI_170940</name>
</gene>
<reference evidence="4" key="1">
    <citation type="submission" date="2013-12" db="EMBL/GenBank/DDBJ databases">
        <authorList>
            <person name="Omoto C.K."/>
            <person name="Sibley D."/>
            <person name="Venepally P."/>
            <person name="Hadjithomas M."/>
            <person name="Karamycheva S."/>
            <person name="Brunk B."/>
            <person name="Roos D."/>
            <person name="Caler E."/>
            <person name="Lorenzi H."/>
        </authorList>
    </citation>
    <scope>NUCLEOTIDE SEQUENCE</scope>
</reference>
<dbReference type="GO" id="GO:0005524">
    <property type="term" value="F:ATP binding"/>
    <property type="evidence" value="ECO:0007669"/>
    <property type="project" value="UniProtKB-KW"/>
</dbReference>
<dbReference type="SUPFAM" id="SSF82649">
    <property type="entry name" value="SufE/NifU"/>
    <property type="match status" value="1"/>
</dbReference>
<dbReference type="PANTHER" id="PTHR12561:SF3">
    <property type="entry name" value="LIPOYLTRANSFERASE 1, MITOCHONDRIAL"/>
    <property type="match status" value="1"/>
</dbReference>
<dbReference type="CDD" id="cd16443">
    <property type="entry name" value="LplA"/>
    <property type="match status" value="1"/>
</dbReference>
<comment type="caution">
    <text evidence="4">The sequence shown here is derived from an EMBL/GenBank/DDBJ whole genome shotgun (WGS) entry which is preliminary data.</text>
</comment>